<dbReference type="CDD" id="cd00190">
    <property type="entry name" value="Tryp_SPc"/>
    <property type="match status" value="1"/>
</dbReference>
<dbReference type="EC" id="3.4.21.10" evidence="2"/>
<dbReference type="AlphaFoldDB" id="A0A7K6GH65"/>
<dbReference type="InterPro" id="IPR001254">
    <property type="entry name" value="Trypsin_dom"/>
</dbReference>
<reference evidence="10 11" key="1">
    <citation type="submission" date="2019-09" db="EMBL/GenBank/DDBJ databases">
        <title>Bird 10,000 Genomes (B10K) Project - Family phase.</title>
        <authorList>
            <person name="Zhang G."/>
        </authorList>
    </citation>
    <scope>NUCLEOTIDE SEQUENCE [LARGE SCALE GENOMIC DNA]</scope>
    <source>
        <strain evidence="10">B10K-DU-029-44</strain>
        <tissue evidence="10">Heart</tissue>
    </source>
</reference>
<keyword evidence="7" id="KW-1015">Disulfide bond</keyword>
<comment type="caution">
    <text evidence="10">The sequence shown here is derived from an EMBL/GenBank/DDBJ whole genome shotgun (WGS) entry which is preliminary data.</text>
</comment>
<evidence type="ECO:0000313" key="10">
    <source>
        <dbReference type="EMBL" id="NWV62602.1"/>
    </source>
</evidence>
<dbReference type="InterPro" id="IPR033116">
    <property type="entry name" value="TRYPSIN_SER"/>
</dbReference>
<sequence length="170" mass="19160">VEVRRIKKLIMHEDYVPKLEFNDVALLELDRPVRCGTTIQTACLPGPTVKVSQLKNCYIAGWGDRIVKCEFSKRTYILQQAKVSLVDMKLCNSSEWLQGYVHEFHVCSGQGGIGTCQGDSGGPVICKDNRDDFYWQVGITSWGVGCARPKRPSVSSSTQYYYDWIQTKIG</sequence>
<evidence type="ECO:0000256" key="5">
    <source>
        <dbReference type="ARBA" id="ARBA00022801"/>
    </source>
</evidence>
<dbReference type="PANTHER" id="PTHR24252">
    <property type="entry name" value="ACROSIN-RELATED"/>
    <property type="match status" value="1"/>
</dbReference>
<dbReference type="GO" id="GO:0007340">
    <property type="term" value="P:acrosome reaction"/>
    <property type="evidence" value="ECO:0007669"/>
    <property type="project" value="TreeGrafter"/>
</dbReference>
<dbReference type="PANTHER" id="PTHR24252:SF8">
    <property type="entry name" value="ACROSIN"/>
    <property type="match status" value="1"/>
</dbReference>
<evidence type="ECO:0000256" key="4">
    <source>
        <dbReference type="ARBA" id="ARBA00022670"/>
    </source>
</evidence>
<dbReference type="Pfam" id="PF00089">
    <property type="entry name" value="Trypsin"/>
    <property type="match status" value="1"/>
</dbReference>
<proteinExistence type="inferred from homology"/>
<evidence type="ECO:0000256" key="8">
    <source>
        <dbReference type="ARBA" id="ARBA00024195"/>
    </source>
</evidence>
<dbReference type="SMART" id="SM00020">
    <property type="entry name" value="Tryp_SPc"/>
    <property type="match status" value="1"/>
</dbReference>
<feature type="non-terminal residue" evidence="10">
    <location>
        <position position="170"/>
    </location>
</feature>
<evidence type="ECO:0000256" key="7">
    <source>
        <dbReference type="ARBA" id="ARBA00023157"/>
    </source>
</evidence>
<feature type="domain" description="Peptidase S1" evidence="9">
    <location>
        <begin position="1"/>
        <end position="170"/>
    </location>
</feature>
<dbReference type="GO" id="GO:0004252">
    <property type="term" value="F:serine-type endopeptidase activity"/>
    <property type="evidence" value="ECO:0007669"/>
    <property type="project" value="InterPro"/>
</dbReference>
<evidence type="ECO:0000313" key="11">
    <source>
        <dbReference type="Proteomes" id="UP000564407"/>
    </source>
</evidence>
<dbReference type="PROSITE" id="PS00135">
    <property type="entry name" value="TRYPSIN_SER"/>
    <property type="match status" value="1"/>
</dbReference>
<keyword evidence="6" id="KW-0720">Serine protease</keyword>
<dbReference type="Gene3D" id="2.40.10.10">
    <property type="entry name" value="Trypsin-like serine proteases"/>
    <property type="match status" value="2"/>
</dbReference>
<dbReference type="InterPro" id="IPR043504">
    <property type="entry name" value="Peptidase_S1_PA_chymotrypsin"/>
</dbReference>
<evidence type="ECO:0000256" key="3">
    <source>
        <dbReference type="ARBA" id="ARBA00017161"/>
    </source>
</evidence>
<dbReference type="PRINTS" id="PR00722">
    <property type="entry name" value="CHYMOTRYPSIN"/>
</dbReference>
<dbReference type="FunFam" id="2.40.10.10:FF:000002">
    <property type="entry name" value="Transmembrane protease serine"/>
    <property type="match status" value="1"/>
</dbReference>
<comment type="similarity">
    <text evidence="8">Belongs to the peptidase S1 family. CLIP subfamily.</text>
</comment>
<evidence type="ECO:0000259" key="9">
    <source>
        <dbReference type="PROSITE" id="PS50240"/>
    </source>
</evidence>
<evidence type="ECO:0000256" key="2">
    <source>
        <dbReference type="ARBA" id="ARBA00012050"/>
    </source>
</evidence>
<comment type="catalytic activity">
    <reaction evidence="1">
        <text>Preferential cleavage: Arg-|-Xaa, Lys-|-Xaa.</text>
        <dbReference type="EC" id="3.4.21.10"/>
    </reaction>
</comment>
<dbReference type="Proteomes" id="UP000564407">
    <property type="component" value="Unassembled WGS sequence"/>
</dbReference>
<accession>A0A7K6GH65</accession>
<organism evidence="10 11">
    <name type="scientific">Malurus elegans</name>
    <name type="common">Red-winged fairywren</name>
    <dbReference type="NCBI Taxonomy" id="720584"/>
    <lineage>
        <taxon>Eukaryota</taxon>
        <taxon>Metazoa</taxon>
        <taxon>Chordata</taxon>
        <taxon>Craniata</taxon>
        <taxon>Vertebrata</taxon>
        <taxon>Euteleostomi</taxon>
        <taxon>Archelosauria</taxon>
        <taxon>Archosauria</taxon>
        <taxon>Dinosauria</taxon>
        <taxon>Saurischia</taxon>
        <taxon>Theropoda</taxon>
        <taxon>Coelurosauria</taxon>
        <taxon>Aves</taxon>
        <taxon>Neognathae</taxon>
        <taxon>Neoaves</taxon>
        <taxon>Telluraves</taxon>
        <taxon>Australaves</taxon>
        <taxon>Passeriformes</taxon>
        <taxon>Meliphagoidea</taxon>
        <taxon>Maluridae</taxon>
        <taxon>Malurus</taxon>
    </lineage>
</organism>
<evidence type="ECO:0000256" key="1">
    <source>
        <dbReference type="ARBA" id="ARBA00001656"/>
    </source>
</evidence>
<dbReference type="GO" id="GO:0006508">
    <property type="term" value="P:proteolysis"/>
    <property type="evidence" value="ECO:0007669"/>
    <property type="project" value="UniProtKB-KW"/>
</dbReference>
<keyword evidence="5" id="KW-0378">Hydrolase</keyword>
<dbReference type="InterPro" id="IPR009003">
    <property type="entry name" value="Peptidase_S1_PA"/>
</dbReference>
<dbReference type="SUPFAM" id="SSF50494">
    <property type="entry name" value="Trypsin-like serine proteases"/>
    <property type="match status" value="1"/>
</dbReference>
<dbReference type="PROSITE" id="PS50240">
    <property type="entry name" value="TRYPSIN_DOM"/>
    <property type="match status" value="1"/>
</dbReference>
<evidence type="ECO:0000256" key="6">
    <source>
        <dbReference type="ARBA" id="ARBA00022825"/>
    </source>
</evidence>
<gene>
    <name evidence="10" type="primary">Acr_2</name>
    <name evidence="10" type="ORF">MALELE_R13517</name>
</gene>
<protein>
    <recommendedName>
        <fullName evidence="3">Acrosin</fullName>
        <ecNumber evidence="2">3.4.21.10</ecNumber>
    </recommendedName>
</protein>
<name>A0A7K6GH65_9PASS</name>
<keyword evidence="4" id="KW-0645">Protease</keyword>
<keyword evidence="11" id="KW-1185">Reference proteome</keyword>
<feature type="non-terminal residue" evidence="10">
    <location>
        <position position="1"/>
    </location>
</feature>
<dbReference type="EMBL" id="VZRP01006946">
    <property type="protein sequence ID" value="NWV62602.1"/>
    <property type="molecule type" value="Genomic_DNA"/>
</dbReference>
<dbReference type="InterPro" id="IPR001314">
    <property type="entry name" value="Peptidase_S1A"/>
</dbReference>